<comment type="catalytic activity">
    <reaction evidence="7">
        <text>dTDP-beta-L-rhamnose + L-arginyl-[protein] = N(omega)-(alpha-L-rhamnosyl)-L-arginyl-[protein] + dTDP + H(+)</text>
        <dbReference type="Rhea" id="RHEA:66692"/>
        <dbReference type="Rhea" id="RHEA-COMP:10532"/>
        <dbReference type="Rhea" id="RHEA-COMP:17096"/>
        <dbReference type="ChEBI" id="CHEBI:15378"/>
        <dbReference type="ChEBI" id="CHEBI:29965"/>
        <dbReference type="ChEBI" id="CHEBI:57510"/>
        <dbReference type="ChEBI" id="CHEBI:58369"/>
        <dbReference type="ChEBI" id="CHEBI:167445"/>
    </reaction>
    <physiologicalReaction direction="left-to-right" evidence="7">
        <dbReference type="Rhea" id="RHEA:66693"/>
    </physiologicalReaction>
</comment>
<proteinExistence type="inferred from homology"/>
<dbReference type="InterPro" id="IPR016633">
    <property type="entry name" value="EarP"/>
</dbReference>
<dbReference type="NCBIfam" id="TIGR03837">
    <property type="entry name" value="efp_Arg_rhamno"/>
    <property type="match status" value="1"/>
</dbReference>
<dbReference type="Proteomes" id="UP001156706">
    <property type="component" value="Unassembled WGS sequence"/>
</dbReference>
<sequence length="378" mass="42619">MRLSWDIFCTVIDNYGDIGVCWRLARQLAQERKEPVRLWVDDLAAFACLNPAINGSVTQQHCDGVEIRHWCSPWMAVAPHAVVIEAFACNPPEAFLAAMATSQPKPVWINLDYLTAEDWIEGCHRLGSRHPRLPLTHYFFFPGFTPATGGLLREAGLLNQRTAFDKGEFLQGLGISPPQPTQPLVSLFCYDNPALPALLQHWRLNQELTLLVADGKPRQQVEAWLERPFTVGSSIRLGRLLLHALPFLPQPDYDKLLWACDWNFVRGEDSFVRAQWAGQPLVWHIYPQDDAAHMVKLEAFMHRYSETLAAPAADSLRAFWRAWNHGDGKTCSAAWPTLAAHGPALRQQALRWCAQQAERADLAQQLAAFATEKSTQPQ</sequence>
<evidence type="ECO:0000256" key="1">
    <source>
        <dbReference type="ARBA" id="ARBA00022676"/>
    </source>
</evidence>
<evidence type="ECO:0000313" key="9">
    <source>
        <dbReference type="Proteomes" id="UP001156706"/>
    </source>
</evidence>
<evidence type="ECO:0000256" key="5">
    <source>
        <dbReference type="ARBA" id="ARBA00024416"/>
    </source>
</evidence>
<gene>
    <name evidence="8" type="ORF">GCM10007907_21150</name>
</gene>
<evidence type="ECO:0000256" key="4">
    <source>
        <dbReference type="ARBA" id="ARBA00024346"/>
    </source>
</evidence>
<dbReference type="Pfam" id="PF10093">
    <property type="entry name" value="EarP"/>
    <property type="match status" value="1"/>
</dbReference>
<name>A0ABQ5YEC4_9NEIS</name>
<accession>A0ABQ5YEC4</accession>
<keyword evidence="9" id="KW-1185">Reference proteome</keyword>
<dbReference type="RefSeq" id="WP_284196431.1">
    <property type="nucleotide sequence ID" value="NZ_BSOG01000002.1"/>
</dbReference>
<evidence type="ECO:0000256" key="7">
    <source>
        <dbReference type="ARBA" id="ARBA00048472"/>
    </source>
</evidence>
<comment type="similarity">
    <text evidence="4">Belongs to the glycosyltransferase 104 family.</text>
</comment>
<evidence type="ECO:0000256" key="6">
    <source>
        <dbReference type="ARBA" id="ARBA00030025"/>
    </source>
</evidence>
<evidence type="ECO:0000256" key="2">
    <source>
        <dbReference type="ARBA" id="ARBA00022679"/>
    </source>
</evidence>
<dbReference type="EMBL" id="BSOG01000002">
    <property type="protein sequence ID" value="GLR13325.1"/>
    <property type="molecule type" value="Genomic_DNA"/>
</dbReference>
<reference evidence="9" key="1">
    <citation type="journal article" date="2019" name="Int. J. Syst. Evol. Microbiol.">
        <title>The Global Catalogue of Microorganisms (GCM) 10K type strain sequencing project: providing services to taxonomists for standard genome sequencing and annotation.</title>
        <authorList>
            <consortium name="The Broad Institute Genomics Platform"/>
            <consortium name="The Broad Institute Genome Sequencing Center for Infectious Disease"/>
            <person name="Wu L."/>
            <person name="Ma J."/>
        </authorList>
    </citation>
    <scope>NUCLEOTIDE SEQUENCE [LARGE SCALE GENOMIC DNA]</scope>
    <source>
        <strain evidence="9">NBRC 110044</strain>
    </source>
</reference>
<dbReference type="PIRSF" id="PIRSF015557">
    <property type="entry name" value="UCP015557"/>
    <property type="match status" value="1"/>
</dbReference>
<organism evidence="8 9">
    <name type="scientific">Chitinimonas prasina</name>
    <dbReference type="NCBI Taxonomy" id="1434937"/>
    <lineage>
        <taxon>Bacteria</taxon>
        <taxon>Pseudomonadati</taxon>
        <taxon>Pseudomonadota</taxon>
        <taxon>Betaproteobacteria</taxon>
        <taxon>Neisseriales</taxon>
        <taxon>Chitinibacteraceae</taxon>
        <taxon>Chitinimonas</taxon>
    </lineage>
</organism>
<protein>
    <recommendedName>
        <fullName evidence="5">Protein-arginine rhamnosyltransferase</fullName>
    </recommendedName>
    <alternativeName>
        <fullName evidence="6">EF-P arginine rhamnosyltransferase</fullName>
    </alternativeName>
</protein>
<keyword evidence="2" id="KW-0808">Transferase</keyword>
<comment type="function">
    <text evidence="3">Protein-arginine rhamnosyltransferase that catalyzes the transfer of a single rhamnose to elongation factor P (EF-P) on 'Lys-32', a modification required for EF-P-dependent rescue of polyproline stalled ribosomes.</text>
</comment>
<evidence type="ECO:0000256" key="3">
    <source>
        <dbReference type="ARBA" id="ARBA00024303"/>
    </source>
</evidence>
<comment type="caution">
    <text evidence="8">The sequence shown here is derived from an EMBL/GenBank/DDBJ whole genome shotgun (WGS) entry which is preliminary data.</text>
</comment>
<evidence type="ECO:0000313" key="8">
    <source>
        <dbReference type="EMBL" id="GLR13325.1"/>
    </source>
</evidence>
<keyword evidence="1" id="KW-0328">Glycosyltransferase</keyword>